<evidence type="ECO:0000313" key="3">
    <source>
        <dbReference type="Proteomes" id="UP000011910"/>
    </source>
</evidence>
<gene>
    <name evidence="2" type="ORF">ADICEAN_03938</name>
</gene>
<dbReference type="AntiFam" id="ANF00150">
    <property type="entry name" value="Shadow ORF (opposite gltB)"/>
</dbReference>
<feature type="region of interest" description="Disordered" evidence="1">
    <location>
        <begin position="1"/>
        <end position="24"/>
    </location>
</feature>
<sequence>MVHRPNGQQGGNGQPPGLHPPVGEDQDLFPQLYGGFCLLAEPVQGIAQPLLLAQCKGGIQQLVGITFPVQVKEFVKVLVAEHRLREVDLAGMFRAFVQQVAGLAQAGKERHHQALPKGVNGRVAYLGKELFEIIGHMLGLPGKYGQGRIGPHAAYGLFAVCRHGSDDHLQVLFGIAKGPQLLLQQFSRQGGQGHLRIRHQAQLEAVLANPLQVGLVPAHQLFDLLIFQHPALQGIGQQHFAGLQAPPFEHISGSYRQGAGLRGHDQPPVAGQAVAHRPQPVPVQAGAYLPAIGKKEGGRAIPGLHKGRMVFVKGFAAWVHLAVILPGFGHQHHHHMRQRAARKCKQFYQAIQVGRVGKARIRYRQQPGQFLIGKEGRVHAALLAHHFIYIAPNGIDLPIVSNKAKGLRQAPVGKGIGRKAGMHHGQGRTVEGVLQIRIVGLQLIGLQLPFVHDSAG</sequence>
<keyword evidence="3" id="KW-1185">Reference proteome</keyword>
<dbReference type="Proteomes" id="UP000011910">
    <property type="component" value="Unassembled WGS sequence"/>
</dbReference>
<organism evidence="2 3">
    <name type="scientific">Cesiribacter andamanensis AMV16</name>
    <dbReference type="NCBI Taxonomy" id="1279009"/>
    <lineage>
        <taxon>Bacteria</taxon>
        <taxon>Pseudomonadati</taxon>
        <taxon>Bacteroidota</taxon>
        <taxon>Cytophagia</taxon>
        <taxon>Cytophagales</taxon>
        <taxon>Cesiribacteraceae</taxon>
        <taxon>Cesiribacter</taxon>
    </lineage>
</organism>
<reference evidence="2 3" key="1">
    <citation type="journal article" date="2013" name="Genome Announc.">
        <title>Draft Genome Sequence of Cesiribacter andamanensis Strain AMV16T, Isolated from a Soil Sample from a Mud Volcano in the Andaman Islands, India.</title>
        <authorList>
            <person name="Shivaji S."/>
            <person name="Ara S."/>
            <person name="Begum Z."/>
            <person name="Srinivas T.N."/>
            <person name="Singh A."/>
            <person name="Kumar Pinnaka A."/>
        </authorList>
    </citation>
    <scope>NUCLEOTIDE SEQUENCE [LARGE SCALE GENOMIC DNA]</scope>
    <source>
        <strain evidence="2 3">AMV16</strain>
    </source>
</reference>
<evidence type="ECO:0000256" key="1">
    <source>
        <dbReference type="SAM" id="MobiDB-lite"/>
    </source>
</evidence>
<dbReference type="STRING" id="1279009.ADICEAN_03938"/>
<dbReference type="EMBL" id="AODQ01000164">
    <property type="protein sequence ID" value="EMR00943.1"/>
    <property type="molecule type" value="Genomic_DNA"/>
</dbReference>
<dbReference type="AlphaFoldDB" id="M7MWZ2"/>
<accession>M7MWZ2</accession>
<dbReference type="AntiFam" id="ANF00199">
    <property type="entry name" value="Shadow ORF (opposite gltB)"/>
</dbReference>
<comment type="caution">
    <text evidence="2">The sequence shown here is derived from an EMBL/GenBank/DDBJ whole genome shotgun (WGS) entry which is preliminary data.</text>
</comment>
<name>M7MWZ2_9BACT</name>
<protein>
    <submittedName>
        <fullName evidence="2">Uncharacterized protein</fullName>
    </submittedName>
</protein>
<evidence type="ECO:0000313" key="2">
    <source>
        <dbReference type="EMBL" id="EMR00943.1"/>
    </source>
</evidence>
<proteinExistence type="predicted"/>
<dbReference type="eggNOG" id="ENOG502ZCGZ">
    <property type="taxonomic scope" value="Bacteria"/>
</dbReference>